<evidence type="ECO:0000256" key="3">
    <source>
        <dbReference type="ARBA" id="ARBA00023235"/>
    </source>
</evidence>
<keyword evidence="3" id="KW-0413">Isomerase</keyword>
<dbReference type="InterPro" id="IPR032696">
    <property type="entry name" value="SQ_cyclase_C"/>
</dbReference>
<evidence type="ECO:0000259" key="5">
    <source>
        <dbReference type="Pfam" id="PF13243"/>
    </source>
</evidence>
<evidence type="ECO:0000313" key="6">
    <source>
        <dbReference type="EMBL" id="KAG5562954.1"/>
    </source>
</evidence>
<dbReference type="InterPro" id="IPR018333">
    <property type="entry name" value="Squalene_cyclase"/>
</dbReference>
<evidence type="ECO:0000313" key="7">
    <source>
        <dbReference type="Proteomes" id="UP000823749"/>
    </source>
</evidence>
<comment type="caution">
    <text evidence="6">The sequence shown here is derived from an EMBL/GenBank/DDBJ whole genome shotgun (WGS) entry which is preliminary data.</text>
</comment>
<dbReference type="Proteomes" id="UP000823749">
    <property type="component" value="Chromosome 2"/>
</dbReference>
<dbReference type="FunFam" id="1.50.10.20:FF:000011">
    <property type="entry name" value="Terpene cyclase/mutase family member"/>
    <property type="match status" value="1"/>
</dbReference>
<dbReference type="EMBL" id="JACTNZ010000002">
    <property type="protein sequence ID" value="KAG5562954.1"/>
    <property type="molecule type" value="Genomic_DNA"/>
</dbReference>
<name>A0AAV6LE93_9ERIC</name>
<sequence>MWKLKIAEGGGSPWLRTVNGHVGRQFWEFDPTEVPLGSADHEIITEIDKAREDFHNNRFHKKHSSDLLMRIQFSKENPSRVVLPQVKVKDTEDITEDQVTTMLRRAISFHSTLQAHDGHWPGDYGGPMFLMPGLVITLSIVGALNAVLSKEHKYEMCRSRVFIEQEFYLLLTADNCCGTSKLEQRELEVLNMLCCWAEDPNSEAFKLHLPRIYDYLWLAEDGMKMQVLDDCPGNLDFWYRHISKGAWPFSTADHGWPISDCTAEGLKAVLLLSKLPSDIVGEPIDAKLLYDAVNVILSLQSLNPAETFGDIVIDYPYVECTSAAMQALSSFKKLYPGHRRQEIEGCIERAAMFIEKIQAPDGSWYGSWAVCFTYGAWFGIKGLVAAGKNYHNCSGIRKACDFLLSRQRASGGWGESYLSCQNKVYTNLEGNRSHVVNTGWAMLALIDAGQVERDPAPLHRAARLLINSQMENGDFPQEEIMGVFNKNCMITYAAYRNIIPIWALGEYRCRVLRAQ</sequence>
<dbReference type="GO" id="GO:0016871">
    <property type="term" value="F:cycloartenol synthase activity"/>
    <property type="evidence" value="ECO:0007669"/>
    <property type="project" value="UniProtKB-EC"/>
</dbReference>
<evidence type="ECO:0000256" key="2">
    <source>
        <dbReference type="ARBA" id="ARBA00022737"/>
    </source>
</evidence>
<reference evidence="6" key="1">
    <citation type="submission" date="2020-08" db="EMBL/GenBank/DDBJ databases">
        <title>Plant Genome Project.</title>
        <authorList>
            <person name="Zhang R.-G."/>
        </authorList>
    </citation>
    <scope>NUCLEOTIDE SEQUENCE</scope>
    <source>
        <strain evidence="6">WSP0</strain>
        <tissue evidence="6">Leaf</tissue>
    </source>
</reference>
<dbReference type="EC" id="5.4.99.8" evidence="4"/>
<dbReference type="GO" id="GO:0005811">
    <property type="term" value="C:lipid droplet"/>
    <property type="evidence" value="ECO:0007669"/>
    <property type="project" value="InterPro"/>
</dbReference>
<gene>
    <name evidence="6" type="ORF">RHGRI_005631</name>
</gene>
<dbReference type="Gene3D" id="1.50.10.20">
    <property type="match status" value="1"/>
</dbReference>
<dbReference type="Pfam" id="PF13243">
    <property type="entry name" value="SQHop_cyclase_C"/>
    <property type="match status" value="1"/>
</dbReference>
<keyword evidence="2" id="KW-0677">Repeat</keyword>
<dbReference type="AlphaFoldDB" id="A0AAV6LE93"/>
<keyword evidence="7" id="KW-1185">Reference proteome</keyword>
<protein>
    <recommendedName>
        <fullName evidence="4">cycloartenol synthase</fullName>
        <ecNumber evidence="4">5.4.99.8</ecNumber>
    </recommendedName>
</protein>
<dbReference type="GO" id="GO:0016104">
    <property type="term" value="P:triterpenoid biosynthetic process"/>
    <property type="evidence" value="ECO:0007669"/>
    <property type="project" value="InterPro"/>
</dbReference>
<accession>A0AAV6LE93</accession>
<organism evidence="6 7">
    <name type="scientific">Rhododendron griersonianum</name>
    <dbReference type="NCBI Taxonomy" id="479676"/>
    <lineage>
        <taxon>Eukaryota</taxon>
        <taxon>Viridiplantae</taxon>
        <taxon>Streptophyta</taxon>
        <taxon>Embryophyta</taxon>
        <taxon>Tracheophyta</taxon>
        <taxon>Spermatophyta</taxon>
        <taxon>Magnoliopsida</taxon>
        <taxon>eudicotyledons</taxon>
        <taxon>Gunneridae</taxon>
        <taxon>Pentapetalae</taxon>
        <taxon>asterids</taxon>
        <taxon>Ericales</taxon>
        <taxon>Ericaceae</taxon>
        <taxon>Ericoideae</taxon>
        <taxon>Rhodoreae</taxon>
        <taxon>Rhododendron</taxon>
    </lineage>
</organism>
<dbReference type="SUPFAM" id="SSF48239">
    <property type="entry name" value="Terpenoid cyclases/Protein prenyltransferases"/>
    <property type="match status" value="2"/>
</dbReference>
<dbReference type="InterPro" id="IPR002365">
    <property type="entry name" value="Terpene_synthase_CS"/>
</dbReference>
<proteinExistence type="inferred from homology"/>
<evidence type="ECO:0000256" key="1">
    <source>
        <dbReference type="ARBA" id="ARBA00009755"/>
    </source>
</evidence>
<evidence type="ECO:0000256" key="4">
    <source>
        <dbReference type="ARBA" id="ARBA00039070"/>
    </source>
</evidence>
<comment type="similarity">
    <text evidence="1">Belongs to the terpene cyclase/mutase family.</text>
</comment>
<dbReference type="PROSITE" id="PS01074">
    <property type="entry name" value="TERPENE_SYNTHASES"/>
    <property type="match status" value="1"/>
</dbReference>
<dbReference type="PANTHER" id="PTHR11764">
    <property type="entry name" value="TERPENE CYCLASE/MUTASE FAMILY MEMBER"/>
    <property type="match status" value="1"/>
</dbReference>
<feature type="domain" description="Squalene cyclase C-terminal" evidence="5">
    <location>
        <begin position="310"/>
        <end position="508"/>
    </location>
</feature>
<dbReference type="InterPro" id="IPR008930">
    <property type="entry name" value="Terpenoid_cyclase/PrenylTrfase"/>
</dbReference>
<dbReference type="PANTHER" id="PTHR11764:SF20">
    <property type="entry name" value="LANOSTEROL SYNTHASE"/>
    <property type="match status" value="1"/>
</dbReference>